<protein>
    <submittedName>
        <fullName evidence="1">Uncharacterized protein</fullName>
    </submittedName>
</protein>
<proteinExistence type="predicted"/>
<dbReference type="Proteomes" id="UP000305848">
    <property type="component" value="Unassembled WGS sequence"/>
</dbReference>
<accession>A0A4U3KV86</accession>
<keyword evidence="2" id="KW-1185">Reference proteome</keyword>
<evidence type="ECO:0000313" key="2">
    <source>
        <dbReference type="Proteomes" id="UP000305848"/>
    </source>
</evidence>
<reference evidence="1 2" key="1">
    <citation type="submission" date="2019-05" db="EMBL/GenBank/DDBJ databases">
        <title>Panacibacter sp. strain 17mud1-8 Genome sequencing and assembly.</title>
        <authorList>
            <person name="Chhetri G."/>
        </authorList>
    </citation>
    <scope>NUCLEOTIDE SEQUENCE [LARGE SCALE GENOMIC DNA]</scope>
    <source>
        <strain evidence="1 2">17mud1-8</strain>
    </source>
</reference>
<dbReference type="RefSeq" id="WP_137263855.1">
    <property type="nucleotide sequence ID" value="NZ_SZQL01000026.1"/>
</dbReference>
<comment type="caution">
    <text evidence="1">The sequence shown here is derived from an EMBL/GenBank/DDBJ whole genome shotgun (WGS) entry which is preliminary data.</text>
</comment>
<organism evidence="1 2">
    <name type="scientific">Ilyomonas limi</name>
    <dbReference type="NCBI Taxonomy" id="2575867"/>
    <lineage>
        <taxon>Bacteria</taxon>
        <taxon>Pseudomonadati</taxon>
        <taxon>Bacteroidota</taxon>
        <taxon>Chitinophagia</taxon>
        <taxon>Chitinophagales</taxon>
        <taxon>Chitinophagaceae</taxon>
        <taxon>Ilyomonas</taxon>
    </lineage>
</organism>
<name>A0A4U3KV86_9BACT</name>
<dbReference type="EMBL" id="SZQL01000026">
    <property type="protein sequence ID" value="TKK64926.1"/>
    <property type="molecule type" value="Genomic_DNA"/>
</dbReference>
<evidence type="ECO:0000313" key="1">
    <source>
        <dbReference type="EMBL" id="TKK64926.1"/>
    </source>
</evidence>
<gene>
    <name evidence="1" type="ORF">FC093_21360</name>
</gene>
<sequence length="90" mass="10498">MTTFTAERIYCSKQHERFRLMLIGSDESIIVQNNRPAMEAKKLDKPVQWYVVDGIVKDKEALVPVYKKMEETINNIPRVLQGTLNFIDKL</sequence>
<dbReference type="AlphaFoldDB" id="A0A4U3KV86"/>